<reference evidence="3 4" key="1">
    <citation type="journal article" date="2022" name="Allergy">
        <title>Genome assembly and annotation of Periplaneta americana reveal a comprehensive cockroach allergen profile.</title>
        <authorList>
            <person name="Wang L."/>
            <person name="Xiong Q."/>
            <person name="Saelim N."/>
            <person name="Wang L."/>
            <person name="Nong W."/>
            <person name="Wan A.T."/>
            <person name="Shi M."/>
            <person name="Liu X."/>
            <person name="Cao Q."/>
            <person name="Hui J.H.L."/>
            <person name="Sookrung N."/>
            <person name="Leung T.F."/>
            <person name="Tungtrongchitr A."/>
            <person name="Tsui S.K.W."/>
        </authorList>
    </citation>
    <scope>NUCLEOTIDE SEQUENCE [LARGE SCALE GENOMIC DNA]</scope>
    <source>
        <strain evidence="3">PWHHKU_190912</strain>
    </source>
</reference>
<accession>A0ABQ8SVL8</accession>
<evidence type="ECO:0000313" key="4">
    <source>
        <dbReference type="Proteomes" id="UP001148838"/>
    </source>
</evidence>
<gene>
    <name evidence="3" type="ORF">ANN_13718</name>
</gene>
<feature type="transmembrane region" description="Helical" evidence="2">
    <location>
        <begin position="231"/>
        <end position="258"/>
    </location>
</feature>
<keyword evidence="2" id="KW-0472">Membrane</keyword>
<feature type="compositionally biased region" description="Basic and acidic residues" evidence="1">
    <location>
        <begin position="14"/>
        <end position="29"/>
    </location>
</feature>
<evidence type="ECO:0000256" key="1">
    <source>
        <dbReference type="SAM" id="MobiDB-lite"/>
    </source>
</evidence>
<organism evidence="3 4">
    <name type="scientific">Periplaneta americana</name>
    <name type="common">American cockroach</name>
    <name type="synonym">Blatta americana</name>
    <dbReference type="NCBI Taxonomy" id="6978"/>
    <lineage>
        <taxon>Eukaryota</taxon>
        <taxon>Metazoa</taxon>
        <taxon>Ecdysozoa</taxon>
        <taxon>Arthropoda</taxon>
        <taxon>Hexapoda</taxon>
        <taxon>Insecta</taxon>
        <taxon>Pterygota</taxon>
        <taxon>Neoptera</taxon>
        <taxon>Polyneoptera</taxon>
        <taxon>Dictyoptera</taxon>
        <taxon>Blattodea</taxon>
        <taxon>Blattoidea</taxon>
        <taxon>Blattidae</taxon>
        <taxon>Blattinae</taxon>
        <taxon>Periplaneta</taxon>
    </lineage>
</organism>
<dbReference type="Proteomes" id="UP001148838">
    <property type="component" value="Unassembled WGS sequence"/>
</dbReference>
<dbReference type="InterPro" id="IPR043502">
    <property type="entry name" value="DNA/RNA_pol_sf"/>
</dbReference>
<keyword evidence="2" id="KW-1133">Transmembrane helix</keyword>
<evidence type="ECO:0000313" key="3">
    <source>
        <dbReference type="EMBL" id="KAJ4437780.1"/>
    </source>
</evidence>
<evidence type="ECO:0000256" key="2">
    <source>
        <dbReference type="SAM" id="Phobius"/>
    </source>
</evidence>
<protein>
    <submittedName>
        <fullName evidence="3">Uncharacterized protein</fullName>
    </submittedName>
</protein>
<dbReference type="EMBL" id="JAJSOF020000019">
    <property type="protein sequence ID" value="KAJ4437780.1"/>
    <property type="molecule type" value="Genomic_DNA"/>
</dbReference>
<name>A0ABQ8SVL8_PERAM</name>
<proteinExistence type="predicted"/>
<dbReference type="Gene3D" id="3.10.10.10">
    <property type="entry name" value="HIV Type 1 Reverse Transcriptase, subunit A, domain 1"/>
    <property type="match status" value="1"/>
</dbReference>
<dbReference type="SUPFAM" id="SSF56672">
    <property type="entry name" value="DNA/RNA polymerases"/>
    <property type="match status" value="1"/>
</dbReference>
<keyword evidence="4" id="KW-1185">Reference proteome</keyword>
<sequence>MYACGTVRHGRIGLPHDERRDRDMKRGESDSPNIPKPRGRKTVIKSVHNFKPMVPYEKRFDKVAHMPVRGSSRRCAYCSTEVQPHGNVLNQHLGFTTLVHHQLVLKDQEPVRLPPYRLSPPRMQQLKAKIQEMLHKGIIRPSTCYDPYFLPGLSPGTLTQRTTKKLIHEMTHEGSRPTSRLLASRPYAEAEVDDHPNRMEKPSIYYGNIKKISVAAVANIGTANAGGTVSVLALVLLLLLVMVLLLLLLALVLMVVIVKKFVALQPMKGQDRPACCWSHVHMPKHRWTIIQPE</sequence>
<keyword evidence="2" id="KW-0812">Transmembrane</keyword>
<feature type="region of interest" description="Disordered" evidence="1">
    <location>
        <begin position="1"/>
        <end position="40"/>
    </location>
</feature>
<comment type="caution">
    <text evidence="3">The sequence shown here is derived from an EMBL/GenBank/DDBJ whole genome shotgun (WGS) entry which is preliminary data.</text>
</comment>